<feature type="compositionally biased region" description="Low complexity" evidence="1">
    <location>
        <begin position="133"/>
        <end position="142"/>
    </location>
</feature>
<accession>A0AA39XKD1</accession>
<comment type="caution">
    <text evidence="4">The sequence shown here is derived from an EMBL/GenBank/DDBJ whole genome shotgun (WGS) entry which is preliminary data.</text>
</comment>
<name>A0AA39XKD1_9PEZI</name>
<feature type="signal peptide" evidence="3">
    <location>
        <begin position="1"/>
        <end position="22"/>
    </location>
</feature>
<feature type="region of interest" description="Disordered" evidence="1">
    <location>
        <begin position="129"/>
        <end position="153"/>
    </location>
</feature>
<organism evidence="4 5">
    <name type="scientific">Bombardia bombarda</name>
    <dbReference type="NCBI Taxonomy" id="252184"/>
    <lineage>
        <taxon>Eukaryota</taxon>
        <taxon>Fungi</taxon>
        <taxon>Dikarya</taxon>
        <taxon>Ascomycota</taxon>
        <taxon>Pezizomycotina</taxon>
        <taxon>Sordariomycetes</taxon>
        <taxon>Sordariomycetidae</taxon>
        <taxon>Sordariales</taxon>
        <taxon>Lasiosphaeriaceae</taxon>
        <taxon>Bombardia</taxon>
    </lineage>
</organism>
<protein>
    <submittedName>
        <fullName evidence="4">Uncharacterized protein</fullName>
    </submittedName>
</protein>
<gene>
    <name evidence="4" type="ORF">B0T17DRAFT_50066</name>
</gene>
<keyword evidence="2" id="KW-1133">Transmembrane helix</keyword>
<keyword evidence="2" id="KW-0472">Membrane</keyword>
<dbReference type="Proteomes" id="UP001174934">
    <property type="component" value="Unassembled WGS sequence"/>
</dbReference>
<reference evidence="4" key="1">
    <citation type="submission" date="2023-06" db="EMBL/GenBank/DDBJ databases">
        <title>Genome-scale phylogeny and comparative genomics of the fungal order Sordariales.</title>
        <authorList>
            <consortium name="Lawrence Berkeley National Laboratory"/>
            <person name="Hensen N."/>
            <person name="Bonometti L."/>
            <person name="Westerberg I."/>
            <person name="Brannstrom I.O."/>
            <person name="Guillou S."/>
            <person name="Cros-Aarteil S."/>
            <person name="Calhoun S."/>
            <person name="Haridas S."/>
            <person name="Kuo A."/>
            <person name="Mondo S."/>
            <person name="Pangilinan J."/>
            <person name="Riley R."/>
            <person name="LaButti K."/>
            <person name="Andreopoulos B."/>
            <person name="Lipzen A."/>
            <person name="Chen C."/>
            <person name="Yanf M."/>
            <person name="Daum C."/>
            <person name="Ng V."/>
            <person name="Clum A."/>
            <person name="Steindorff A."/>
            <person name="Ohm R."/>
            <person name="Martin F."/>
            <person name="Silar P."/>
            <person name="Natvig D."/>
            <person name="Lalanne C."/>
            <person name="Gautier V."/>
            <person name="Ament-velasquez S.L."/>
            <person name="Kruys A."/>
            <person name="Hutchinson M.I."/>
            <person name="Powell A.J."/>
            <person name="Barry K."/>
            <person name="Miller A.N."/>
            <person name="Grigoriev I.V."/>
            <person name="Debuchy R."/>
            <person name="Gladieux P."/>
            <person name="Thoren M.H."/>
            <person name="Johannesson H."/>
        </authorList>
    </citation>
    <scope>NUCLEOTIDE SEQUENCE</scope>
    <source>
        <strain evidence="4">SMH3391-2</strain>
    </source>
</reference>
<feature type="transmembrane region" description="Helical" evidence="2">
    <location>
        <begin position="163"/>
        <end position="186"/>
    </location>
</feature>
<feature type="chain" id="PRO_5041462034" evidence="3">
    <location>
        <begin position="23"/>
        <end position="208"/>
    </location>
</feature>
<dbReference type="EMBL" id="JAULSR010000001">
    <property type="protein sequence ID" value="KAK0635611.1"/>
    <property type="molecule type" value="Genomic_DNA"/>
</dbReference>
<dbReference type="AlphaFoldDB" id="A0AA39XKD1"/>
<evidence type="ECO:0000256" key="3">
    <source>
        <dbReference type="SAM" id="SignalP"/>
    </source>
</evidence>
<evidence type="ECO:0000313" key="4">
    <source>
        <dbReference type="EMBL" id="KAK0635611.1"/>
    </source>
</evidence>
<keyword evidence="3" id="KW-0732">Signal</keyword>
<sequence length="208" mass="22401">MNFQGLLGIVLALVGWLGVVTAEFTNSFDAITGGSDLLLTWDGVASQSYPLYITAQLIDKSADGKANGYRANITTSVNGNSYLWSGAPYPLRWLQSGMYQLELRPSNWTTGEPPLAKSPFFVIGTQITEGSESDSNSSSSSSPKQPTLVDYQSGTPTGVNKPLAIGLGVAFGVTSVVGLAVVSWCLRRRHRRAALVKRRLKRAEFVIN</sequence>
<evidence type="ECO:0000313" key="5">
    <source>
        <dbReference type="Proteomes" id="UP001174934"/>
    </source>
</evidence>
<evidence type="ECO:0000256" key="2">
    <source>
        <dbReference type="SAM" id="Phobius"/>
    </source>
</evidence>
<keyword evidence="2" id="KW-0812">Transmembrane</keyword>
<evidence type="ECO:0000256" key="1">
    <source>
        <dbReference type="SAM" id="MobiDB-lite"/>
    </source>
</evidence>
<keyword evidence="5" id="KW-1185">Reference proteome</keyword>
<proteinExistence type="predicted"/>